<feature type="region of interest" description="Disordered" evidence="1">
    <location>
        <begin position="398"/>
        <end position="417"/>
    </location>
</feature>
<dbReference type="EMBL" id="VSSQ01021731">
    <property type="protein sequence ID" value="MPM67502.1"/>
    <property type="molecule type" value="Genomic_DNA"/>
</dbReference>
<comment type="caution">
    <text evidence="2">The sequence shown here is derived from an EMBL/GenBank/DDBJ whole genome shotgun (WGS) entry which is preliminary data.</text>
</comment>
<feature type="region of interest" description="Disordered" evidence="1">
    <location>
        <begin position="237"/>
        <end position="280"/>
    </location>
</feature>
<feature type="compositionally biased region" description="Basic and acidic residues" evidence="1">
    <location>
        <begin position="45"/>
        <end position="54"/>
    </location>
</feature>
<feature type="compositionally biased region" description="Basic and acidic residues" evidence="1">
    <location>
        <begin position="120"/>
        <end position="129"/>
    </location>
</feature>
<sequence>MQASAAVEQQICGEGEGEVLLVMGGVRLPGGDDLVSKVLPVTDQGNDHAGHQRPEGCANAEQGEAGGAHDEGEEGARFKLAGAEAVLEGSDEHIDHGQAGQRVNKGGGDEGDKGNGVGSHEAKQGKGDAVDKGGYIAAVLVTGVVGGANGGHGAGDIGVMRAEQAGNDAADARGDGHAVGGHIIALTLQHAHGLGVFSADDQRGQGHGAGEHQICVEAGDDKLGRDVADRARVAYKAAGGQSGHDTGHQSGQNTGEALDDPGDQEEGHNRNTGHQGQGLYAGYNVGAKAQHNAADHTHDNGQGEDLHYLADDAGDAQDQYDYTRQHKGAGCLVEGISGQGGTHQRGAGDGKGAGNGQLVVKCQDCAQKSAEYINAEHPGYSLLLGKAGCLSGLNHHKTGSGAAKDGGDNRAGDGISV</sequence>
<gene>
    <name evidence="2" type="ORF">SDC9_114425</name>
</gene>
<evidence type="ECO:0000256" key="1">
    <source>
        <dbReference type="SAM" id="MobiDB-lite"/>
    </source>
</evidence>
<name>A0A645BQM0_9ZZZZ</name>
<feature type="region of interest" description="Disordered" evidence="1">
    <location>
        <begin position="91"/>
        <end position="129"/>
    </location>
</feature>
<feature type="region of interest" description="Disordered" evidence="1">
    <location>
        <begin position="42"/>
        <end position="73"/>
    </location>
</feature>
<reference evidence="2" key="1">
    <citation type="submission" date="2019-08" db="EMBL/GenBank/DDBJ databases">
        <authorList>
            <person name="Kucharzyk K."/>
            <person name="Murdoch R.W."/>
            <person name="Higgins S."/>
            <person name="Loffler F."/>
        </authorList>
    </citation>
    <scope>NUCLEOTIDE SEQUENCE</scope>
</reference>
<dbReference type="AlphaFoldDB" id="A0A645BQM0"/>
<evidence type="ECO:0000313" key="2">
    <source>
        <dbReference type="EMBL" id="MPM67502.1"/>
    </source>
</evidence>
<protein>
    <submittedName>
        <fullName evidence="2">Uncharacterized protein</fullName>
    </submittedName>
</protein>
<proteinExistence type="predicted"/>
<organism evidence="2">
    <name type="scientific">bioreactor metagenome</name>
    <dbReference type="NCBI Taxonomy" id="1076179"/>
    <lineage>
        <taxon>unclassified sequences</taxon>
        <taxon>metagenomes</taxon>
        <taxon>ecological metagenomes</taxon>
    </lineage>
</organism>
<accession>A0A645BQM0</accession>